<evidence type="ECO:0000313" key="3">
    <source>
        <dbReference type="Proteomes" id="UP000736787"/>
    </source>
</evidence>
<reference evidence="1" key="1">
    <citation type="submission" date="2018-10" db="EMBL/GenBank/DDBJ databases">
        <title>Effector identification in a new, highly contiguous assembly of the strawberry crown rot pathogen Phytophthora cactorum.</title>
        <authorList>
            <person name="Armitage A.D."/>
            <person name="Nellist C.F."/>
            <person name="Bates H."/>
            <person name="Vickerstaff R.J."/>
            <person name="Harrison R.J."/>
        </authorList>
    </citation>
    <scope>NUCLEOTIDE SEQUENCE</scope>
    <source>
        <strain evidence="1">4040</strain>
        <strain evidence="2">P421</strain>
    </source>
</reference>
<evidence type="ECO:0000313" key="1">
    <source>
        <dbReference type="EMBL" id="KAG2923043.1"/>
    </source>
</evidence>
<comment type="caution">
    <text evidence="1">The sequence shown here is derived from an EMBL/GenBank/DDBJ whole genome shotgun (WGS) entry which is preliminary data.</text>
</comment>
<dbReference type="Proteomes" id="UP000736787">
    <property type="component" value="Unassembled WGS sequence"/>
</dbReference>
<protein>
    <recommendedName>
        <fullName evidence="4">Homeodomain-like</fullName>
    </recommendedName>
</protein>
<sequence>MQRNLEYPLYHSSIPRLHLKTNNAMYSADYKWREVTLHYAYAVPCEVVGRVLGVSGRAVRRWYAQFKLIGHVLEKERVSHVLFTRLKLLRTSRRM</sequence>
<evidence type="ECO:0008006" key="4">
    <source>
        <dbReference type="Google" id="ProtNLM"/>
    </source>
</evidence>
<organism evidence="1 3">
    <name type="scientific">Phytophthora cactorum</name>
    <dbReference type="NCBI Taxonomy" id="29920"/>
    <lineage>
        <taxon>Eukaryota</taxon>
        <taxon>Sar</taxon>
        <taxon>Stramenopiles</taxon>
        <taxon>Oomycota</taxon>
        <taxon>Peronosporomycetes</taxon>
        <taxon>Peronosporales</taxon>
        <taxon>Peronosporaceae</taxon>
        <taxon>Phytophthora</taxon>
    </lineage>
</organism>
<dbReference type="Proteomes" id="UP000760860">
    <property type="component" value="Unassembled WGS sequence"/>
</dbReference>
<gene>
    <name evidence="1" type="ORF">PC117_g15817</name>
    <name evidence="2" type="ORF">PC129_g15580</name>
</gene>
<dbReference type="EMBL" id="RCMK01000541">
    <property type="protein sequence ID" value="KAG2923043.1"/>
    <property type="molecule type" value="Genomic_DNA"/>
</dbReference>
<name>A0A8T1CHJ5_9STRA</name>
<dbReference type="EMBL" id="RCMV01000727">
    <property type="protein sequence ID" value="KAG3213489.1"/>
    <property type="molecule type" value="Genomic_DNA"/>
</dbReference>
<evidence type="ECO:0000313" key="2">
    <source>
        <dbReference type="EMBL" id="KAG3213489.1"/>
    </source>
</evidence>
<dbReference type="AlphaFoldDB" id="A0A8T1CHJ5"/>
<accession>A0A8T1CHJ5</accession>
<proteinExistence type="predicted"/>